<evidence type="ECO:0000313" key="1">
    <source>
        <dbReference type="EMBL" id="CEG46817.1"/>
    </source>
</evidence>
<protein>
    <submittedName>
        <fullName evidence="1">Uncharacterized protein</fullName>
    </submittedName>
</protein>
<reference evidence="2" key="1">
    <citation type="submission" date="2014-09" db="EMBL/GenBank/DDBJ databases">
        <authorList>
            <person name="Sharma Rahul"/>
            <person name="Thines Marco"/>
        </authorList>
    </citation>
    <scope>NUCLEOTIDE SEQUENCE [LARGE SCALE GENOMIC DNA]</scope>
</reference>
<dbReference type="RefSeq" id="XP_024583186.1">
    <property type="nucleotide sequence ID" value="XM_024717715.1"/>
</dbReference>
<accession>A0A0P1AZ69</accession>
<sequence>MSTINYCGLTVCKNFRGCIKAARASQIHAVTLSKYQIIVRPVTDLVLRRSMMPDLGAGDENSAVKKLPSDT</sequence>
<proteinExistence type="predicted"/>
<evidence type="ECO:0000313" key="2">
    <source>
        <dbReference type="Proteomes" id="UP000054928"/>
    </source>
</evidence>
<dbReference type="AlphaFoldDB" id="A0A0P1AZ69"/>
<dbReference type="GeneID" id="36398552"/>
<dbReference type="EMBL" id="CCYD01002371">
    <property type="protein sequence ID" value="CEG46817.1"/>
    <property type="molecule type" value="Genomic_DNA"/>
</dbReference>
<organism evidence="1 2">
    <name type="scientific">Plasmopara halstedii</name>
    <name type="common">Downy mildew of sunflower</name>
    <dbReference type="NCBI Taxonomy" id="4781"/>
    <lineage>
        <taxon>Eukaryota</taxon>
        <taxon>Sar</taxon>
        <taxon>Stramenopiles</taxon>
        <taxon>Oomycota</taxon>
        <taxon>Peronosporomycetes</taxon>
        <taxon>Peronosporales</taxon>
        <taxon>Peronosporaceae</taxon>
        <taxon>Plasmopara</taxon>
    </lineage>
</organism>
<keyword evidence="2" id="KW-1185">Reference proteome</keyword>
<name>A0A0P1AZ69_PLAHL</name>
<dbReference type="Proteomes" id="UP000054928">
    <property type="component" value="Unassembled WGS sequence"/>
</dbReference>